<proteinExistence type="predicted"/>
<evidence type="ECO:0000313" key="1">
    <source>
        <dbReference type="EMBL" id="KAL2538188.1"/>
    </source>
</evidence>
<keyword evidence="2" id="KW-1185">Reference proteome</keyword>
<evidence type="ECO:0000313" key="2">
    <source>
        <dbReference type="Proteomes" id="UP001604277"/>
    </source>
</evidence>
<comment type="caution">
    <text evidence="1">The sequence shown here is derived from an EMBL/GenBank/DDBJ whole genome shotgun (WGS) entry which is preliminary data.</text>
</comment>
<name>A0ABD1VNG7_9LAMI</name>
<dbReference type="AlphaFoldDB" id="A0ABD1VNG7"/>
<dbReference type="Proteomes" id="UP001604277">
    <property type="component" value="Unassembled WGS sequence"/>
</dbReference>
<reference evidence="2" key="1">
    <citation type="submission" date="2024-07" db="EMBL/GenBank/DDBJ databases">
        <title>Two chromosome-level genome assemblies of Korean endemic species Abeliophyllum distichum and Forsythia ovata (Oleaceae).</title>
        <authorList>
            <person name="Jang H."/>
        </authorList>
    </citation>
    <scope>NUCLEOTIDE SEQUENCE [LARGE SCALE GENOMIC DNA]</scope>
</reference>
<accession>A0ABD1VNG7</accession>
<gene>
    <name evidence="1" type="ORF">Fot_19579</name>
</gene>
<sequence>MPVAVNGYCSATSKDARLFYGSDTKKKSNTMISGFQFDDFIHPKEGTKQLDRRKSAPGKAGLVAAQENGQLSATISHSCVAQKAGTSLPAGTLFHYVSFWITSICRWSGTIMRY</sequence>
<protein>
    <submittedName>
        <fullName evidence="1">Uncharacterized protein</fullName>
    </submittedName>
</protein>
<dbReference type="EMBL" id="JBFOLJ010000005">
    <property type="protein sequence ID" value="KAL2538188.1"/>
    <property type="molecule type" value="Genomic_DNA"/>
</dbReference>
<organism evidence="1 2">
    <name type="scientific">Forsythia ovata</name>
    <dbReference type="NCBI Taxonomy" id="205694"/>
    <lineage>
        <taxon>Eukaryota</taxon>
        <taxon>Viridiplantae</taxon>
        <taxon>Streptophyta</taxon>
        <taxon>Embryophyta</taxon>
        <taxon>Tracheophyta</taxon>
        <taxon>Spermatophyta</taxon>
        <taxon>Magnoliopsida</taxon>
        <taxon>eudicotyledons</taxon>
        <taxon>Gunneridae</taxon>
        <taxon>Pentapetalae</taxon>
        <taxon>asterids</taxon>
        <taxon>lamiids</taxon>
        <taxon>Lamiales</taxon>
        <taxon>Oleaceae</taxon>
        <taxon>Forsythieae</taxon>
        <taxon>Forsythia</taxon>
    </lineage>
</organism>